<proteinExistence type="predicted"/>
<feature type="region of interest" description="Disordered" evidence="1">
    <location>
        <begin position="1"/>
        <end position="36"/>
    </location>
</feature>
<organism evidence="3 4">
    <name type="scientific">Hyaloscypha variabilis (strain UAMH 11265 / GT02V1 / F)</name>
    <name type="common">Meliniomyces variabilis</name>
    <dbReference type="NCBI Taxonomy" id="1149755"/>
    <lineage>
        <taxon>Eukaryota</taxon>
        <taxon>Fungi</taxon>
        <taxon>Dikarya</taxon>
        <taxon>Ascomycota</taxon>
        <taxon>Pezizomycotina</taxon>
        <taxon>Leotiomycetes</taxon>
        <taxon>Helotiales</taxon>
        <taxon>Hyaloscyphaceae</taxon>
        <taxon>Hyaloscypha</taxon>
        <taxon>Hyaloscypha variabilis</taxon>
    </lineage>
</organism>
<dbReference type="InterPro" id="IPR011333">
    <property type="entry name" value="SKP1/BTB/POZ_sf"/>
</dbReference>
<dbReference type="Pfam" id="PF00651">
    <property type="entry name" value="BTB"/>
    <property type="match status" value="1"/>
</dbReference>
<feature type="domain" description="BTB" evidence="2">
    <location>
        <begin position="70"/>
        <end position="141"/>
    </location>
</feature>
<feature type="compositionally biased region" description="Polar residues" evidence="1">
    <location>
        <begin position="21"/>
        <end position="34"/>
    </location>
</feature>
<dbReference type="OrthoDB" id="194443at2759"/>
<dbReference type="InterPro" id="IPR000210">
    <property type="entry name" value="BTB/POZ_dom"/>
</dbReference>
<gene>
    <name evidence="3" type="ORF">L207DRAFT_627575</name>
</gene>
<sequence length="277" mass="31851">MSSIKGSRHQEQKKLAPKRLPQSNVRNVRLQGTATRAPLEESNADTLFVPVRKPPPPKKIRVDLGKPNPEFVTIFPGPSATQTFKVHLDAIITFSPYFKTAFTNYDYEEARTKTMKLRDVDEKVFRIFNNWLYNQDCLRTEDAIDLDLLEVAKLWTAGGKWKIPALQNQCIILLNRMLIRDLKTPTQDKDVALHQFLAHAYSTKEETQLKKLAVQKMILVLPTVVSLKEWAADFTDSLMVDISEALMKHHQSLPANYKTPKFTIKNHLVPEPEYRLN</sequence>
<dbReference type="AlphaFoldDB" id="A0A2J6SDU6"/>
<dbReference type="PANTHER" id="PTHR47843:SF2">
    <property type="entry name" value="BTB DOMAIN-CONTAINING PROTEIN"/>
    <property type="match status" value="1"/>
</dbReference>
<dbReference type="PANTHER" id="PTHR47843">
    <property type="entry name" value="BTB DOMAIN-CONTAINING PROTEIN-RELATED"/>
    <property type="match status" value="1"/>
</dbReference>
<keyword evidence="4" id="KW-1185">Reference proteome</keyword>
<dbReference type="Gene3D" id="3.30.710.10">
    <property type="entry name" value="Potassium Channel Kv1.1, Chain A"/>
    <property type="match status" value="1"/>
</dbReference>
<dbReference type="EMBL" id="KZ613937">
    <property type="protein sequence ID" value="PMD48922.1"/>
    <property type="molecule type" value="Genomic_DNA"/>
</dbReference>
<accession>A0A2J6SDU6</accession>
<name>A0A2J6SDU6_HYAVF</name>
<dbReference type="Proteomes" id="UP000235786">
    <property type="component" value="Unassembled WGS sequence"/>
</dbReference>
<evidence type="ECO:0000259" key="2">
    <source>
        <dbReference type="PROSITE" id="PS50097"/>
    </source>
</evidence>
<evidence type="ECO:0000313" key="3">
    <source>
        <dbReference type="EMBL" id="PMD48922.1"/>
    </source>
</evidence>
<evidence type="ECO:0000313" key="4">
    <source>
        <dbReference type="Proteomes" id="UP000235786"/>
    </source>
</evidence>
<evidence type="ECO:0000256" key="1">
    <source>
        <dbReference type="SAM" id="MobiDB-lite"/>
    </source>
</evidence>
<reference evidence="3 4" key="1">
    <citation type="submission" date="2016-04" db="EMBL/GenBank/DDBJ databases">
        <title>A degradative enzymes factory behind the ericoid mycorrhizal symbiosis.</title>
        <authorList>
            <consortium name="DOE Joint Genome Institute"/>
            <person name="Martino E."/>
            <person name="Morin E."/>
            <person name="Grelet G."/>
            <person name="Kuo A."/>
            <person name="Kohler A."/>
            <person name="Daghino S."/>
            <person name="Barry K."/>
            <person name="Choi C."/>
            <person name="Cichocki N."/>
            <person name="Clum A."/>
            <person name="Copeland A."/>
            <person name="Hainaut M."/>
            <person name="Haridas S."/>
            <person name="Labutti K."/>
            <person name="Lindquist E."/>
            <person name="Lipzen A."/>
            <person name="Khouja H.-R."/>
            <person name="Murat C."/>
            <person name="Ohm R."/>
            <person name="Olson A."/>
            <person name="Spatafora J."/>
            <person name="Veneault-Fourrey C."/>
            <person name="Henrissat B."/>
            <person name="Grigoriev I."/>
            <person name="Martin F."/>
            <person name="Perotto S."/>
        </authorList>
    </citation>
    <scope>NUCLEOTIDE SEQUENCE [LARGE SCALE GENOMIC DNA]</scope>
    <source>
        <strain evidence="3 4">F</strain>
    </source>
</reference>
<dbReference type="PROSITE" id="PS50097">
    <property type="entry name" value="BTB"/>
    <property type="match status" value="1"/>
</dbReference>
<protein>
    <recommendedName>
        <fullName evidence="2">BTB domain-containing protein</fullName>
    </recommendedName>
</protein>
<dbReference type="SMART" id="SM00225">
    <property type="entry name" value="BTB"/>
    <property type="match status" value="1"/>
</dbReference>
<dbReference type="CDD" id="cd18186">
    <property type="entry name" value="BTB_POZ_ZBTB_KLHL-like"/>
    <property type="match status" value="1"/>
</dbReference>
<dbReference type="SUPFAM" id="SSF54695">
    <property type="entry name" value="POZ domain"/>
    <property type="match status" value="1"/>
</dbReference>